<dbReference type="GO" id="GO:0005737">
    <property type="term" value="C:cytoplasm"/>
    <property type="evidence" value="ECO:0007669"/>
    <property type="project" value="TreeGrafter"/>
</dbReference>
<keyword evidence="10" id="KW-1185">Reference proteome</keyword>
<feature type="transmembrane region" description="Helical" evidence="7">
    <location>
        <begin position="6"/>
        <end position="29"/>
    </location>
</feature>
<dbReference type="Pfam" id="PF01067">
    <property type="entry name" value="Calpain_III"/>
    <property type="match status" value="1"/>
</dbReference>
<sequence>MCHIDFVVSTIVSVDFCAIQLPIFLNIMFKIGKRDPGFRSTSDDVQNFEILRNQCLKKGVLFEDPAFKTVNSLAYGSKTPKNRLEWRRPGELTKNPKFFIDGVSRFDINQGDLGDCWLLAVMDTLTMNEKLFYHVVPNNQGFDEKYAGIFHFRFWYCGKWVNVFIDDRLPTNKKNELIYIKSSTKNEFWSALLEKAYAKFKGSYEALDGGFIHLAMMDFTGGVPEMFELNVPPHDLFERMLKAFQQKSLLCGAISKADSTTEENKNKQGLICKHAYSITSVICVNKRISTNTTSKISLIRIRNPWGDQTEWNGPWSDKSSEWALISDSEKKSLGLKTDADGEFWMWYNDFVKYFSRLCICHLDLNGLNNEQLGDESNTGRKIYAFEGEWVRGTTAGGSREFLTTFANNPQYYFKLEDADDDDDEHKCSVIIDLTQKNSRTQQKTKDLLIGFSVYQVINTDSSQKRLDTNFFKNTAPMVTESGKRQNISRRLRLFPGTYCIVPATSNPNEQGEFLLRVFSEHKKSVIEDSLSKKIDENVGLDTVDVKLKGQNAELNKIDDARRKNKGSFFAGLVKCISK</sequence>
<feature type="active site" evidence="5 6">
    <location>
        <position position="116"/>
    </location>
</feature>
<dbReference type="InterPro" id="IPR038765">
    <property type="entry name" value="Papain-like_cys_pep_sf"/>
</dbReference>
<evidence type="ECO:0000259" key="8">
    <source>
        <dbReference type="PROSITE" id="PS50203"/>
    </source>
</evidence>
<dbReference type="CDD" id="cd00044">
    <property type="entry name" value="CysPc"/>
    <property type="match status" value="1"/>
</dbReference>
<dbReference type="PANTHER" id="PTHR10183:SF433">
    <property type="entry name" value="CALPAIN-A-RELATED"/>
    <property type="match status" value="1"/>
</dbReference>
<organism evidence="9 10">
    <name type="scientific">Cinara cedri</name>
    <dbReference type="NCBI Taxonomy" id="506608"/>
    <lineage>
        <taxon>Eukaryota</taxon>
        <taxon>Metazoa</taxon>
        <taxon>Ecdysozoa</taxon>
        <taxon>Arthropoda</taxon>
        <taxon>Hexapoda</taxon>
        <taxon>Insecta</taxon>
        <taxon>Pterygota</taxon>
        <taxon>Neoptera</taxon>
        <taxon>Paraneoptera</taxon>
        <taxon>Hemiptera</taxon>
        <taxon>Sternorrhyncha</taxon>
        <taxon>Aphidomorpha</taxon>
        <taxon>Aphidoidea</taxon>
        <taxon>Aphididae</taxon>
        <taxon>Lachninae</taxon>
        <taxon>Cinara</taxon>
    </lineage>
</organism>
<dbReference type="SUPFAM" id="SSF49758">
    <property type="entry name" value="Calpain large subunit, middle domain (domain III)"/>
    <property type="match status" value="1"/>
</dbReference>
<feature type="active site" evidence="5 6">
    <location>
        <position position="274"/>
    </location>
</feature>
<keyword evidence="4 6" id="KW-0788">Thiol protease</keyword>
<evidence type="ECO:0000256" key="5">
    <source>
        <dbReference type="PIRSR" id="PIRSR622684-1"/>
    </source>
</evidence>
<evidence type="ECO:0000256" key="1">
    <source>
        <dbReference type="ARBA" id="ARBA00007623"/>
    </source>
</evidence>
<keyword evidence="7" id="KW-0472">Membrane</keyword>
<keyword evidence="7" id="KW-1133">Transmembrane helix</keyword>
<evidence type="ECO:0000256" key="4">
    <source>
        <dbReference type="ARBA" id="ARBA00022807"/>
    </source>
</evidence>
<dbReference type="PROSITE" id="PS00139">
    <property type="entry name" value="THIOL_PROTEASE_CYS"/>
    <property type="match status" value="1"/>
</dbReference>
<dbReference type="InterPro" id="IPR022684">
    <property type="entry name" value="Calpain_cysteine_protease"/>
</dbReference>
<evidence type="ECO:0000256" key="7">
    <source>
        <dbReference type="SAM" id="Phobius"/>
    </source>
</evidence>
<keyword evidence="7" id="KW-0812">Transmembrane</keyword>
<protein>
    <submittedName>
        <fullName evidence="9">Cysteine peptidase, cysteine active site,Peptidase C2, calpain family,Calpain subdomain</fullName>
    </submittedName>
</protein>
<dbReference type="InterPro" id="IPR000169">
    <property type="entry name" value="Pept_cys_AS"/>
</dbReference>
<dbReference type="FunFam" id="2.60.120.380:FF:000011">
    <property type="entry name" value="Calpain 12"/>
    <property type="match status" value="1"/>
</dbReference>
<dbReference type="GO" id="GO:0006508">
    <property type="term" value="P:proteolysis"/>
    <property type="evidence" value="ECO:0007669"/>
    <property type="project" value="UniProtKB-KW"/>
</dbReference>
<dbReference type="Gene3D" id="2.60.120.380">
    <property type="match status" value="1"/>
</dbReference>
<evidence type="ECO:0000256" key="2">
    <source>
        <dbReference type="ARBA" id="ARBA00022670"/>
    </source>
</evidence>
<dbReference type="OrthoDB" id="424753at2759"/>
<keyword evidence="2 6" id="KW-0645">Protease</keyword>
<dbReference type="EMBL" id="CABPRJ010001906">
    <property type="protein sequence ID" value="VVC40608.1"/>
    <property type="molecule type" value="Genomic_DNA"/>
</dbReference>
<name>A0A5E4NAB0_9HEMI</name>
<dbReference type="InterPro" id="IPR036213">
    <property type="entry name" value="Calpain_III_sf"/>
</dbReference>
<evidence type="ECO:0000313" key="10">
    <source>
        <dbReference type="Proteomes" id="UP000325440"/>
    </source>
</evidence>
<evidence type="ECO:0000313" key="9">
    <source>
        <dbReference type="EMBL" id="VVC40608.1"/>
    </source>
</evidence>
<dbReference type="InterPro" id="IPR022683">
    <property type="entry name" value="Calpain_III"/>
</dbReference>
<feature type="active site" evidence="5 6">
    <location>
        <position position="303"/>
    </location>
</feature>
<proteinExistence type="inferred from homology"/>
<dbReference type="FunFam" id="3.90.70.10:FF:000001">
    <property type="entry name" value="Calpain-1 catalytic subunit"/>
    <property type="match status" value="1"/>
</dbReference>
<dbReference type="SMART" id="SM00720">
    <property type="entry name" value="calpain_III"/>
    <property type="match status" value="1"/>
</dbReference>
<evidence type="ECO:0000256" key="3">
    <source>
        <dbReference type="ARBA" id="ARBA00022801"/>
    </source>
</evidence>
<dbReference type="SUPFAM" id="SSF54001">
    <property type="entry name" value="Cysteine proteinases"/>
    <property type="match status" value="1"/>
</dbReference>
<dbReference type="AlphaFoldDB" id="A0A5E4NAB0"/>
<reference evidence="9 10" key="1">
    <citation type="submission" date="2019-08" db="EMBL/GenBank/DDBJ databases">
        <authorList>
            <person name="Alioto T."/>
            <person name="Alioto T."/>
            <person name="Gomez Garrido J."/>
        </authorList>
    </citation>
    <scope>NUCLEOTIDE SEQUENCE [LARGE SCALE GENOMIC DNA]</scope>
</reference>
<dbReference type="GO" id="GO:0004198">
    <property type="term" value="F:calcium-dependent cysteine-type endopeptidase activity"/>
    <property type="evidence" value="ECO:0007669"/>
    <property type="project" value="InterPro"/>
</dbReference>
<dbReference type="PRINTS" id="PR00704">
    <property type="entry name" value="CALPAIN"/>
</dbReference>
<evidence type="ECO:0000256" key="6">
    <source>
        <dbReference type="PROSITE-ProRule" id="PRU00239"/>
    </source>
</evidence>
<gene>
    <name evidence="9" type="ORF">CINCED_3A007782</name>
</gene>
<dbReference type="InterPro" id="IPR022682">
    <property type="entry name" value="Calpain_domain_III"/>
</dbReference>
<dbReference type="Pfam" id="PF00648">
    <property type="entry name" value="Peptidase_C2"/>
    <property type="match status" value="1"/>
</dbReference>
<dbReference type="Gene3D" id="3.90.70.10">
    <property type="entry name" value="Cysteine proteinases"/>
    <property type="match status" value="1"/>
</dbReference>
<dbReference type="PROSITE" id="PS50203">
    <property type="entry name" value="CALPAIN_CAT"/>
    <property type="match status" value="1"/>
</dbReference>
<dbReference type="Proteomes" id="UP000325440">
    <property type="component" value="Unassembled WGS sequence"/>
</dbReference>
<dbReference type="InterPro" id="IPR001300">
    <property type="entry name" value="Peptidase_C2_calpain_cat"/>
</dbReference>
<dbReference type="PANTHER" id="PTHR10183">
    <property type="entry name" value="CALPAIN"/>
    <property type="match status" value="1"/>
</dbReference>
<dbReference type="SMART" id="SM00230">
    <property type="entry name" value="CysPc"/>
    <property type="match status" value="1"/>
</dbReference>
<accession>A0A5E4NAB0</accession>
<keyword evidence="3 6" id="KW-0378">Hydrolase</keyword>
<dbReference type="CDD" id="cd00214">
    <property type="entry name" value="Calpain_III"/>
    <property type="match status" value="1"/>
</dbReference>
<dbReference type="InterPro" id="IPR033883">
    <property type="entry name" value="C2_III"/>
</dbReference>
<comment type="similarity">
    <text evidence="1">Belongs to the peptidase C2 family.</text>
</comment>
<feature type="domain" description="Calpain catalytic" evidence="8">
    <location>
        <begin position="61"/>
        <end position="363"/>
    </location>
</feature>